<comment type="caution">
    <text evidence="2">The sequence shown here is derived from an EMBL/GenBank/DDBJ whole genome shotgun (WGS) entry which is preliminary data.</text>
</comment>
<feature type="chain" id="PRO_5046501413" evidence="1">
    <location>
        <begin position="34"/>
        <end position="163"/>
    </location>
</feature>
<evidence type="ECO:0000256" key="1">
    <source>
        <dbReference type="SAM" id="SignalP"/>
    </source>
</evidence>
<name>A0ABQ4V8U1_9MYCO</name>
<dbReference type="EMBL" id="BPRH01001048">
    <property type="protein sequence ID" value="GJF11869.1"/>
    <property type="molecule type" value="Genomic_DNA"/>
</dbReference>
<proteinExistence type="predicted"/>
<dbReference type="PROSITE" id="PS51257">
    <property type="entry name" value="PROKAR_LIPOPROTEIN"/>
    <property type="match status" value="1"/>
</dbReference>
<organism evidence="2 3">
    <name type="scientific">Mycolicibacterium cyprinidarum</name>
    <dbReference type="NCBI Taxonomy" id="2860311"/>
    <lineage>
        <taxon>Bacteria</taxon>
        <taxon>Bacillati</taxon>
        <taxon>Actinomycetota</taxon>
        <taxon>Actinomycetes</taxon>
        <taxon>Mycobacteriales</taxon>
        <taxon>Mycobacteriaceae</taxon>
        <taxon>Mycolicibacterium</taxon>
    </lineage>
</organism>
<reference evidence="2 3" key="1">
    <citation type="submission" date="2021-08" db="EMBL/GenBank/DDBJ databases">
        <title>Draft genome sequence of Mycolicibacterium sp. NGTWS1702 strain.</title>
        <authorList>
            <person name="Matsumoto M."/>
            <person name="Tang B.C.C."/>
            <person name="Machida Y."/>
            <person name="Matoyama H."/>
            <person name="Kishihara T."/>
            <person name="Sato S."/>
            <person name="Kondo I."/>
            <person name="Sano M."/>
            <person name="Kato G."/>
        </authorList>
    </citation>
    <scope>NUCLEOTIDE SEQUENCE [LARGE SCALE GENOMIC DNA]</scope>
    <source>
        <strain evidence="2 3">NGTWSNA01</strain>
    </source>
</reference>
<accession>A0ABQ4V8U1</accession>
<gene>
    <name evidence="2" type="ORF">NGTWS1702_09780</name>
</gene>
<sequence>MRVNRARKTTVAVGLRARFVMIGVLLVACQSQQQEPDVTAPPPPVVRHDIEPLIQIFPALGTPVSAAWITWSNTAETSKLQLEWIDAVVRVTPATMNAFVTQHESEDTKQRPAVQKVLEPDVPAGPFQTGVELNMLFGAERRSTRVFLDPPRDTVVLQSSLAG</sequence>
<dbReference type="Proteomes" id="UP001060504">
    <property type="component" value="Unassembled WGS sequence"/>
</dbReference>
<keyword evidence="1" id="KW-0732">Signal</keyword>
<feature type="signal peptide" evidence="1">
    <location>
        <begin position="1"/>
        <end position="33"/>
    </location>
</feature>
<protein>
    <submittedName>
        <fullName evidence="2">Uncharacterized protein</fullName>
    </submittedName>
</protein>
<keyword evidence="3" id="KW-1185">Reference proteome</keyword>
<evidence type="ECO:0000313" key="2">
    <source>
        <dbReference type="EMBL" id="GJF11869.1"/>
    </source>
</evidence>
<evidence type="ECO:0000313" key="3">
    <source>
        <dbReference type="Proteomes" id="UP001060504"/>
    </source>
</evidence>